<dbReference type="AlphaFoldDB" id="A0AAV6USC9"/>
<reference evidence="1 2" key="1">
    <citation type="journal article" date="2022" name="Nat. Ecol. Evol.">
        <title>A masculinizing supergene underlies an exaggerated male reproductive morph in a spider.</title>
        <authorList>
            <person name="Hendrickx F."/>
            <person name="De Corte Z."/>
            <person name="Sonet G."/>
            <person name="Van Belleghem S.M."/>
            <person name="Kostlbacher S."/>
            <person name="Vangestel C."/>
        </authorList>
    </citation>
    <scope>NUCLEOTIDE SEQUENCE [LARGE SCALE GENOMIC DNA]</scope>
    <source>
        <strain evidence="1">W744_W776</strain>
    </source>
</reference>
<name>A0AAV6USC9_9ARAC</name>
<protein>
    <submittedName>
        <fullName evidence="1">Uncharacterized protein</fullName>
    </submittedName>
</protein>
<evidence type="ECO:0000313" key="1">
    <source>
        <dbReference type="EMBL" id="KAG8187109.1"/>
    </source>
</evidence>
<dbReference type="Proteomes" id="UP000827092">
    <property type="component" value="Unassembled WGS sequence"/>
</dbReference>
<gene>
    <name evidence="1" type="ORF">JTE90_004855</name>
</gene>
<comment type="caution">
    <text evidence="1">The sequence shown here is derived from an EMBL/GenBank/DDBJ whole genome shotgun (WGS) entry which is preliminary data.</text>
</comment>
<sequence length="89" mass="11079">MDEEEFLLLATAVCLYAKQRRPKRKWVKQWLLNRRQHTHLNLLQELRLEPSDWRNYLRLDEKAYFQLLRLVTPMIKKKRYSHETVHYSP</sequence>
<keyword evidence="2" id="KW-1185">Reference proteome</keyword>
<proteinExistence type="predicted"/>
<organism evidence="1 2">
    <name type="scientific">Oedothorax gibbosus</name>
    <dbReference type="NCBI Taxonomy" id="931172"/>
    <lineage>
        <taxon>Eukaryota</taxon>
        <taxon>Metazoa</taxon>
        <taxon>Ecdysozoa</taxon>
        <taxon>Arthropoda</taxon>
        <taxon>Chelicerata</taxon>
        <taxon>Arachnida</taxon>
        <taxon>Araneae</taxon>
        <taxon>Araneomorphae</taxon>
        <taxon>Entelegynae</taxon>
        <taxon>Araneoidea</taxon>
        <taxon>Linyphiidae</taxon>
        <taxon>Erigoninae</taxon>
        <taxon>Oedothorax</taxon>
    </lineage>
</organism>
<evidence type="ECO:0000313" key="2">
    <source>
        <dbReference type="Proteomes" id="UP000827092"/>
    </source>
</evidence>
<accession>A0AAV6USC9</accession>
<dbReference type="EMBL" id="JAFNEN010000278">
    <property type="protein sequence ID" value="KAG8187109.1"/>
    <property type="molecule type" value="Genomic_DNA"/>
</dbReference>